<dbReference type="EMBL" id="CP074371">
    <property type="protein sequence ID" value="QVI23759.1"/>
    <property type="molecule type" value="Genomic_DNA"/>
</dbReference>
<reference evidence="1 2" key="1">
    <citation type="submission" date="2021-04" db="EMBL/GenBank/DDBJ databases">
        <title>Nocardia tengchongensis.</title>
        <authorList>
            <person name="Zhuang k."/>
            <person name="Ran Y."/>
            <person name="Li W."/>
        </authorList>
    </citation>
    <scope>NUCLEOTIDE SEQUENCE [LARGE SCALE GENOMIC DNA]</scope>
    <source>
        <strain evidence="1 2">CFH S0057</strain>
    </source>
</reference>
<dbReference type="SUPFAM" id="SSF55729">
    <property type="entry name" value="Acyl-CoA N-acyltransferases (Nat)"/>
    <property type="match status" value="1"/>
</dbReference>
<dbReference type="Proteomes" id="UP000683310">
    <property type="component" value="Chromosome"/>
</dbReference>
<protein>
    <recommendedName>
        <fullName evidence="3">N-acetyltransferase domain-containing protein</fullName>
    </recommendedName>
</protein>
<evidence type="ECO:0000313" key="1">
    <source>
        <dbReference type="EMBL" id="QVI23759.1"/>
    </source>
</evidence>
<accession>A0ABX8CW87</accession>
<keyword evidence="2" id="KW-1185">Reference proteome</keyword>
<gene>
    <name evidence="1" type="ORF">KHQ06_13595</name>
</gene>
<name>A0ABX8CW87_9NOCA</name>
<proteinExistence type="predicted"/>
<evidence type="ECO:0008006" key="3">
    <source>
        <dbReference type="Google" id="ProtNLM"/>
    </source>
</evidence>
<sequence>MTQTMASRAATADIDIRFAEADDAEQIAELYDRVYDGRFPIIDCVDPQRIRRIIGSGEHIWVIGLDKGRVVGSSVGTAERDNSAYEFGRAAVLPEYSGNGHFLKIFAYTGTAARERMDSDLVYGYARSERARMLYSFVADQIGNPIAWVGTDGGMHPNGDIREEHLIGLTFIRERNAIRVLPPRPFLDPESALARHITELAVVTTEGRYPAAIAAGHGAEFTHVSAHGRVSYSLFTHSRAAIVSAVQGGSPADVRRALWDVVDSANRPGHPARILHLTVHVLADKTDVIAELCAPSRDGTGRRFTVNGYLPAWHRDGDARYDCVVLTTRVDDLPRDLLGAEETAAEIYLSLPADLR</sequence>
<dbReference type="InterPro" id="IPR016181">
    <property type="entry name" value="Acyl_CoA_acyltransferase"/>
</dbReference>
<organism evidence="1 2">
    <name type="scientific">Nocardia tengchongensis</name>
    <dbReference type="NCBI Taxonomy" id="2055889"/>
    <lineage>
        <taxon>Bacteria</taxon>
        <taxon>Bacillati</taxon>
        <taxon>Actinomycetota</taxon>
        <taxon>Actinomycetes</taxon>
        <taxon>Mycobacteriales</taxon>
        <taxon>Nocardiaceae</taxon>
        <taxon>Nocardia</taxon>
    </lineage>
</organism>
<dbReference type="Gene3D" id="3.40.630.30">
    <property type="match status" value="1"/>
</dbReference>
<evidence type="ECO:0000313" key="2">
    <source>
        <dbReference type="Proteomes" id="UP000683310"/>
    </source>
</evidence>